<dbReference type="EMBL" id="JBHTIU010000028">
    <property type="protein sequence ID" value="MFD0869381.1"/>
    <property type="molecule type" value="Genomic_DNA"/>
</dbReference>
<dbReference type="Proteomes" id="UP001597120">
    <property type="component" value="Unassembled WGS sequence"/>
</dbReference>
<evidence type="ECO:0000313" key="2">
    <source>
        <dbReference type="EMBL" id="MFD0869381.1"/>
    </source>
</evidence>
<feature type="region of interest" description="Disordered" evidence="1">
    <location>
        <begin position="1"/>
        <end position="48"/>
    </location>
</feature>
<sequence length="48" mass="5660">MPDNRQAERMQDERQSDSGKKQPGKSPEGKRRIHSEKVRYANADRIYD</sequence>
<feature type="compositionally biased region" description="Basic and acidic residues" evidence="1">
    <location>
        <begin position="1"/>
        <end position="20"/>
    </location>
</feature>
<name>A0ABW3D8P4_9BACL</name>
<keyword evidence="3" id="KW-1185">Reference proteome</keyword>
<organism evidence="2 3">
    <name type="scientific">Paenibacillus residui</name>
    <dbReference type="NCBI Taxonomy" id="629724"/>
    <lineage>
        <taxon>Bacteria</taxon>
        <taxon>Bacillati</taxon>
        <taxon>Bacillota</taxon>
        <taxon>Bacilli</taxon>
        <taxon>Bacillales</taxon>
        <taxon>Paenibacillaceae</taxon>
        <taxon>Paenibacillus</taxon>
    </lineage>
</organism>
<evidence type="ECO:0000313" key="3">
    <source>
        <dbReference type="Proteomes" id="UP001597120"/>
    </source>
</evidence>
<proteinExistence type="predicted"/>
<gene>
    <name evidence="2" type="ORF">ACFQ03_09470</name>
</gene>
<protein>
    <submittedName>
        <fullName evidence="2">Uncharacterized protein</fullName>
    </submittedName>
</protein>
<dbReference type="RefSeq" id="WP_186328367.1">
    <property type="nucleotide sequence ID" value="NZ_JBHTIU010000028.1"/>
</dbReference>
<evidence type="ECO:0000256" key="1">
    <source>
        <dbReference type="SAM" id="MobiDB-lite"/>
    </source>
</evidence>
<feature type="compositionally biased region" description="Basic and acidic residues" evidence="1">
    <location>
        <begin position="27"/>
        <end position="39"/>
    </location>
</feature>
<reference evidence="3" key="1">
    <citation type="journal article" date="2019" name="Int. J. Syst. Evol. Microbiol.">
        <title>The Global Catalogue of Microorganisms (GCM) 10K type strain sequencing project: providing services to taxonomists for standard genome sequencing and annotation.</title>
        <authorList>
            <consortium name="The Broad Institute Genomics Platform"/>
            <consortium name="The Broad Institute Genome Sequencing Center for Infectious Disease"/>
            <person name="Wu L."/>
            <person name="Ma J."/>
        </authorList>
    </citation>
    <scope>NUCLEOTIDE SEQUENCE [LARGE SCALE GENOMIC DNA]</scope>
    <source>
        <strain evidence="3">CCUG 57263</strain>
    </source>
</reference>
<comment type="caution">
    <text evidence="2">The sequence shown here is derived from an EMBL/GenBank/DDBJ whole genome shotgun (WGS) entry which is preliminary data.</text>
</comment>
<accession>A0ABW3D8P4</accession>